<dbReference type="GO" id="GO:0045892">
    <property type="term" value="P:negative regulation of DNA-templated transcription"/>
    <property type="evidence" value="ECO:0007669"/>
    <property type="project" value="InterPro"/>
</dbReference>
<dbReference type="PANTHER" id="PTHR30055:SF151">
    <property type="entry name" value="TRANSCRIPTIONAL REGULATORY PROTEIN"/>
    <property type="match status" value="1"/>
</dbReference>
<dbReference type="InterPro" id="IPR004111">
    <property type="entry name" value="Repressor_TetR_C"/>
</dbReference>
<name>A0A2P8CVI8_9ACTN</name>
<evidence type="ECO:0000256" key="1">
    <source>
        <dbReference type="ARBA" id="ARBA00023015"/>
    </source>
</evidence>
<sequence>MPEKDNGNGLGSPHGSAAAIGPAGGRHGSAGVDGAAGGPHGSASGDRTTGGPRRRPERRLTAERIVAAAIEIADTDGFGSLTMRTTAERLGVTTMSLYRYVRTKTELVGLMVDAAYGRTANGGAANGGASSGAAASGEAVSFIGTHWRERVWELARADWRVYHRHPWLLQVPESRSSLGPNVLAAFDAALAALDGSGLGASQRSAALSLINHFVRGAAYDSIEEARLEAESGMDIEQWWTERYPDFARRAASGSYPALARLVAEGDYVSPEASFAFGMERICDGIQALVDSSPAAEPAERHCLSCGVPVARGATGRPRDYCSPACRQRAYRSRAG</sequence>
<reference evidence="7 8" key="1">
    <citation type="submission" date="2018-03" db="EMBL/GenBank/DDBJ databases">
        <title>Genomic Encyclopedia of Archaeal and Bacterial Type Strains, Phase II (KMG-II): from individual species to whole genera.</title>
        <authorList>
            <person name="Goeker M."/>
        </authorList>
    </citation>
    <scope>NUCLEOTIDE SEQUENCE [LARGE SCALE GENOMIC DNA]</scope>
    <source>
        <strain evidence="7 8">DSM 45312</strain>
    </source>
</reference>
<keyword evidence="3" id="KW-0804">Transcription</keyword>
<dbReference type="GO" id="GO:0000976">
    <property type="term" value="F:transcription cis-regulatory region binding"/>
    <property type="evidence" value="ECO:0007669"/>
    <property type="project" value="TreeGrafter"/>
</dbReference>
<dbReference type="GO" id="GO:0003700">
    <property type="term" value="F:DNA-binding transcription factor activity"/>
    <property type="evidence" value="ECO:0007669"/>
    <property type="project" value="TreeGrafter"/>
</dbReference>
<dbReference type="EMBL" id="PYGA01000028">
    <property type="protein sequence ID" value="PSK88960.1"/>
    <property type="molecule type" value="Genomic_DNA"/>
</dbReference>
<organism evidence="7 8">
    <name type="scientific">Murinocardiopsis flavida</name>
    <dbReference type="NCBI Taxonomy" id="645275"/>
    <lineage>
        <taxon>Bacteria</taxon>
        <taxon>Bacillati</taxon>
        <taxon>Actinomycetota</taxon>
        <taxon>Actinomycetes</taxon>
        <taxon>Streptosporangiales</taxon>
        <taxon>Nocardiopsidaceae</taxon>
        <taxon>Murinocardiopsis</taxon>
    </lineage>
</organism>
<evidence type="ECO:0000256" key="5">
    <source>
        <dbReference type="SAM" id="MobiDB-lite"/>
    </source>
</evidence>
<dbReference type="InterPro" id="IPR036271">
    <property type="entry name" value="Tet_transcr_reg_TetR-rel_C_sf"/>
</dbReference>
<dbReference type="InterPro" id="IPR001647">
    <property type="entry name" value="HTH_TetR"/>
</dbReference>
<dbReference type="Pfam" id="PF02909">
    <property type="entry name" value="TetR_C_1"/>
    <property type="match status" value="1"/>
</dbReference>
<dbReference type="InterPro" id="IPR050109">
    <property type="entry name" value="HTH-type_TetR-like_transc_reg"/>
</dbReference>
<dbReference type="PANTHER" id="PTHR30055">
    <property type="entry name" value="HTH-TYPE TRANSCRIPTIONAL REGULATOR RUTR"/>
    <property type="match status" value="1"/>
</dbReference>
<evidence type="ECO:0000256" key="3">
    <source>
        <dbReference type="ARBA" id="ARBA00023163"/>
    </source>
</evidence>
<evidence type="ECO:0000256" key="4">
    <source>
        <dbReference type="PROSITE-ProRule" id="PRU00335"/>
    </source>
</evidence>
<feature type="DNA-binding region" description="H-T-H motif" evidence="4">
    <location>
        <begin position="82"/>
        <end position="101"/>
    </location>
</feature>
<gene>
    <name evidence="7" type="ORF">CLV63_12848</name>
</gene>
<keyword evidence="2 4" id="KW-0238">DNA-binding</keyword>
<dbReference type="Proteomes" id="UP000240542">
    <property type="component" value="Unassembled WGS sequence"/>
</dbReference>
<feature type="domain" description="HTH tetR-type" evidence="6">
    <location>
        <begin position="59"/>
        <end position="119"/>
    </location>
</feature>
<dbReference type="AlphaFoldDB" id="A0A2P8CVI8"/>
<accession>A0A2P8CVI8</accession>
<evidence type="ECO:0000256" key="2">
    <source>
        <dbReference type="ARBA" id="ARBA00023125"/>
    </source>
</evidence>
<dbReference type="SUPFAM" id="SSF48498">
    <property type="entry name" value="Tetracyclin repressor-like, C-terminal domain"/>
    <property type="match status" value="1"/>
</dbReference>
<dbReference type="SUPFAM" id="SSF46689">
    <property type="entry name" value="Homeodomain-like"/>
    <property type="match status" value="1"/>
</dbReference>
<feature type="region of interest" description="Disordered" evidence="5">
    <location>
        <begin position="1"/>
        <end position="60"/>
    </location>
</feature>
<proteinExistence type="predicted"/>
<protein>
    <submittedName>
        <fullName evidence="7">TetR family transcriptional regulator</fullName>
    </submittedName>
</protein>
<keyword evidence="8" id="KW-1185">Reference proteome</keyword>
<feature type="compositionally biased region" description="Low complexity" evidence="5">
    <location>
        <begin position="41"/>
        <end position="51"/>
    </location>
</feature>
<dbReference type="Gene3D" id="1.10.10.60">
    <property type="entry name" value="Homeodomain-like"/>
    <property type="match status" value="1"/>
</dbReference>
<dbReference type="Pfam" id="PF00440">
    <property type="entry name" value="TetR_N"/>
    <property type="match status" value="1"/>
</dbReference>
<evidence type="ECO:0000313" key="8">
    <source>
        <dbReference type="Proteomes" id="UP000240542"/>
    </source>
</evidence>
<comment type="caution">
    <text evidence="7">The sequence shown here is derived from an EMBL/GenBank/DDBJ whole genome shotgun (WGS) entry which is preliminary data.</text>
</comment>
<evidence type="ECO:0000259" key="6">
    <source>
        <dbReference type="PROSITE" id="PS50977"/>
    </source>
</evidence>
<keyword evidence="1" id="KW-0805">Transcription regulation</keyword>
<dbReference type="PROSITE" id="PS50977">
    <property type="entry name" value="HTH_TETR_2"/>
    <property type="match status" value="1"/>
</dbReference>
<dbReference type="InterPro" id="IPR009057">
    <property type="entry name" value="Homeodomain-like_sf"/>
</dbReference>
<evidence type="ECO:0000313" key="7">
    <source>
        <dbReference type="EMBL" id="PSK88960.1"/>
    </source>
</evidence>
<dbReference type="Gene3D" id="1.10.357.10">
    <property type="entry name" value="Tetracycline Repressor, domain 2"/>
    <property type="match status" value="1"/>
</dbReference>